<accession>A0A7G9GPG7</accession>
<dbReference type="RefSeq" id="WP_117455558.1">
    <property type="nucleotide sequence ID" value="NZ_CP060636.1"/>
</dbReference>
<feature type="transmembrane region" description="Helical" evidence="1">
    <location>
        <begin position="112"/>
        <end position="130"/>
    </location>
</feature>
<gene>
    <name evidence="2" type="ORF">H9Q80_01735</name>
</gene>
<dbReference type="Pfam" id="PF14897">
    <property type="entry name" value="EpsG"/>
    <property type="match status" value="1"/>
</dbReference>
<organism evidence="2 3">
    <name type="scientific">[Eubacterium] hominis</name>
    <dbReference type="NCBI Taxonomy" id="2764325"/>
    <lineage>
        <taxon>Bacteria</taxon>
        <taxon>Bacillati</taxon>
        <taxon>Bacillota</taxon>
        <taxon>Erysipelotrichia</taxon>
        <taxon>Erysipelotrichales</taxon>
        <taxon>Erysipelotrichaceae</taxon>
        <taxon>Amedibacillus</taxon>
    </lineage>
</organism>
<dbReference type="InterPro" id="IPR049458">
    <property type="entry name" value="EpsG-like"/>
</dbReference>
<dbReference type="EMBL" id="CP060636">
    <property type="protein sequence ID" value="QNM12699.1"/>
    <property type="molecule type" value="Genomic_DNA"/>
</dbReference>
<proteinExistence type="predicted"/>
<dbReference type="AlphaFoldDB" id="A0A7G9GPG7"/>
<name>A0A7G9GPG7_9FIRM</name>
<dbReference type="Proteomes" id="UP000515856">
    <property type="component" value="Chromosome"/>
</dbReference>
<feature type="transmembrane region" description="Helical" evidence="1">
    <location>
        <begin position="340"/>
        <end position="358"/>
    </location>
</feature>
<keyword evidence="1" id="KW-0472">Membrane</keyword>
<evidence type="ECO:0000256" key="1">
    <source>
        <dbReference type="SAM" id="Phobius"/>
    </source>
</evidence>
<evidence type="ECO:0000313" key="3">
    <source>
        <dbReference type="Proteomes" id="UP000515856"/>
    </source>
</evidence>
<dbReference type="KEGG" id="ehn:H9Q80_01735"/>
<keyword evidence="3" id="KW-1185">Reference proteome</keyword>
<feature type="transmembrane region" description="Helical" evidence="1">
    <location>
        <begin position="142"/>
        <end position="169"/>
    </location>
</feature>
<evidence type="ECO:0000313" key="2">
    <source>
        <dbReference type="EMBL" id="QNM12699.1"/>
    </source>
</evidence>
<protein>
    <submittedName>
        <fullName evidence="2">EpsG family protein</fullName>
    </submittedName>
</protein>
<feature type="transmembrane region" description="Helical" evidence="1">
    <location>
        <begin position="258"/>
        <end position="277"/>
    </location>
</feature>
<feature type="transmembrane region" description="Helical" evidence="1">
    <location>
        <begin position="289"/>
        <end position="306"/>
    </location>
</feature>
<keyword evidence="1" id="KW-0812">Transmembrane</keyword>
<sequence length="369" mass="44520">MDYKSFLIYGSCLLLMILFAYLYTYFEKSDKCFCNIKVRLICKLLLILVPTILAGIRYNVGTDFLTYIKMYDNLKGIECIDYFTKYAAIFDIEPSFYIISRFAYLFFDSVKVVFYIYELIIVIFVVSALERFNVRKMLPLSIYIFFLYFIPISFNLIRHTAALAIIFYALSYFYEEKYFKFIIYVFLATLFHKTAIIFFLVLFFIPSKNEKINTMKIKIYYIMIVLSPLILNITMRFIKYIPFLSSYFEKYNVNFNNSGFGFLIFILPTMLPIIYMWKKGEKQNIIQSTMNVYLLTIPLSYLGYYLSWAGRMADYTRLLEIVLLPWLLTKQNQKEKKYILLYFILFYLFYYIYMYMFLGNNEIFPYQVW</sequence>
<feature type="transmembrane region" description="Helical" evidence="1">
    <location>
        <begin position="6"/>
        <end position="26"/>
    </location>
</feature>
<feature type="transmembrane region" description="Helical" evidence="1">
    <location>
        <begin position="181"/>
        <end position="205"/>
    </location>
</feature>
<feature type="transmembrane region" description="Helical" evidence="1">
    <location>
        <begin position="217"/>
        <end position="238"/>
    </location>
</feature>
<reference evidence="2 3" key="1">
    <citation type="submission" date="2020-08" db="EMBL/GenBank/DDBJ databases">
        <authorList>
            <person name="Liu C."/>
            <person name="Sun Q."/>
        </authorList>
    </citation>
    <scope>NUCLEOTIDE SEQUENCE [LARGE SCALE GENOMIC DNA]</scope>
    <source>
        <strain evidence="2 3">NSJ-61</strain>
    </source>
</reference>
<keyword evidence="1" id="KW-1133">Transmembrane helix</keyword>
<feature type="transmembrane region" description="Helical" evidence="1">
    <location>
        <begin position="38"/>
        <end position="60"/>
    </location>
</feature>